<dbReference type="GO" id="GO:0005886">
    <property type="term" value="C:plasma membrane"/>
    <property type="evidence" value="ECO:0007669"/>
    <property type="project" value="TreeGrafter"/>
</dbReference>
<dbReference type="PANTHER" id="PTHR11003:SF345">
    <property type="entry name" value="TWIK FAMILY OF POTASSIUM CHANNELS PROTEIN 18"/>
    <property type="match status" value="1"/>
</dbReference>
<dbReference type="InterPro" id="IPR013099">
    <property type="entry name" value="K_chnl_dom"/>
</dbReference>
<evidence type="ECO:0000256" key="9">
    <source>
        <dbReference type="SAM" id="MobiDB-lite"/>
    </source>
</evidence>
<keyword evidence="12" id="KW-1185">Reference proteome</keyword>
<keyword evidence="4 10" id="KW-1133">Transmembrane helix</keyword>
<comment type="similarity">
    <text evidence="8">Belongs to the two pore domain potassium channel (TC 1.A.1.8) family.</text>
</comment>
<evidence type="ECO:0000256" key="8">
    <source>
        <dbReference type="RuleBase" id="RU003857"/>
    </source>
</evidence>
<feature type="transmembrane region" description="Helical" evidence="10">
    <location>
        <begin position="178"/>
        <end position="199"/>
    </location>
</feature>
<dbReference type="GO" id="GO:0015271">
    <property type="term" value="F:outward rectifier potassium channel activity"/>
    <property type="evidence" value="ECO:0007669"/>
    <property type="project" value="TreeGrafter"/>
</dbReference>
<evidence type="ECO:0000256" key="1">
    <source>
        <dbReference type="ARBA" id="ARBA00004141"/>
    </source>
</evidence>
<dbReference type="SUPFAM" id="SSF81324">
    <property type="entry name" value="Voltage-gated potassium channels"/>
    <property type="match status" value="2"/>
</dbReference>
<evidence type="ECO:0000256" key="3">
    <source>
        <dbReference type="ARBA" id="ARBA00022692"/>
    </source>
</evidence>
<dbReference type="Pfam" id="PF07885">
    <property type="entry name" value="Ion_trans_2"/>
    <property type="match status" value="1"/>
</dbReference>
<feature type="transmembrane region" description="Helical" evidence="10">
    <location>
        <begin position="211"/>
        <end position="228"/>
    </location>
</feature>
<feature type="domain" description="Potassium channel" evidence="11">
    <location>
        <begin position="100"/>
        <end position="150"/>
    </location>
</feature>
<dbReference type="PANTHER" id="PTHR11003">
    <property type="entry name" value="POTASSIUM CHANNEL, SUBFAMILY K"/>
    <property type="match status" value="1"/>
</dbReference>
<comment type="subcellular location">
    <subcellularLocation>
        <location evidence="1">Membrane</location>
        <topology evidence="1">Multi-pass membrane protein</topology>
    </subcellularLocation>
</comment>
<proteinExistence type="inferred from homology"/>
<feature type="compositionally biased region" description="Low complexity" evidence="9">
    <location>
        <begin position="1"/>
        <end position="17"/>
    </location>
</feature>
<feature type="region of interest" description="Disordered" evidence="9">
    <location>
        <begin position="1"/>
        <end position="28"/>
    </location>
</feature>
<dbReference type="PRINTS" id="PR01333">
    <property type="entry name" value="2POREKCHANEL"/>
</dbReference>
<feature type="region of interest" description="Disordered" evidence="9">
    <location>
        <begin position="293"/>
        <end position="321"/>
    </location>
</feature>
<name>A0A915N221_MELJA</name>
<evidence type="ECO:0000256" key="4">
    <source>
        <dbReference type="ARBA" id="ARBA00022989"/>
    </source>
</evidence>
<reference evidence="13" key="1">
    <citation type="submission" date="2022-11" db="UniProtKB">
        <authorList>
            <consortium name="WormBaseParasite"/>
        </authorList>
    </citation>
    <scope>IDENTIFICATION</scope>
</reference>
<feature type="transmembrane region" description="Helical" evidence="10">
    <location>
        <begin position="126"/>
        <end position="144"/>
    </location>
</feature>
<dbReference type="AlphaFoldDB" id="A0A915N221"/>
<keyword evidence="5 8" id="KW-0406">Ion transport</keyword>
<feature type="transmembrane region" description="Helical" evidence="10">
    <location>
        <begin position="235"/>
        <end position="256"/>
    </location>
</feature>
<dbReference type="Proteomes" id="UP000887561">
    <property type="component" value="Unplaced"/>
</dbReference>
<dbReference type="WBParaSite" id="scaffold6162_cov242.g10505">
    <property type="protein sequence ID" value="scaffold6162_cov242.g10505"/>
    <property type="gene ID" value="scaffold6162_cov242.g10505"/>
</dbReference>
<protein>
    <submittedName>
        <fullName evidence="13">Potassium channel domain-containing protein</fullName>
    </submittedName>
</protein>
<keyword evidence="6 10" id="KW-0472">Membrane</keyword>
<keyword evidence="7 8" id="KW-0407">Ion channel</keyword>
<dbReference type="InterPro" id="IPR003280">
    <property type="entry name" value="2pore_dom_K_chnl"/>
</dbReference>
<keyword evidence="3 8" id="KW-0812">Transmembrane</keyword>
<keyword evidence="2 8" id="KW-0813">Transport</keyword>
<sequence>MELTDTKNSSSTPSSKPQPECKMQCRPSPLKRGRECYIECHGELPATVRVAPILDQKCAEKCNGGPRIESKHTALQSPYTPNNKTGCGSSYEPFADVVRDGIPYSISVFTTVGYGVQAPETSAGRIATIFYAMLGIPLYFAFTADIQDRIDQLIFVWLYGLIFNKKRHQIKIARWKKFLVTIFIAVSYLFVQGAITMYLESKEECGGRWTYMVAVYFVFQSAALIGFGDLTASRSLYLTVHLPMLIIGQVLLQSLFAEAIKYIRYKFPLWVENAWDAFMKAAFNKNPPNMIKFPQETQPSARPKKKKEEKAISNKAKKVRL</sequence>
<evidence type="ECO:0000256" key="10">
    <source>
        <dbReference type="SAM" id="Phobius"/>
    </source>
</evidence>
<evidence type="ECO:0000256" key="2">
    <source>
        <dbReference type="ARBA" id="ARBA00022448"/>
    </source>
</evidence>
<evidence type="ECO:0000256" key="6">
    <source>
        <dbReference type="ARBA" id="ARBA00023136"/>
    </source>
</evidence>
<dbReference type="GO" id="GO:0030322">
    <property type="term" value="P:stabilization of membrane potential"/>
    <property type="evidence" value="ECO:0007669"/>
    <property type="project" value="TreeGrafter"/>
</dbReference>
<evidence type="ECO:0000313" key="12">
    <source>
        <dbReference type="Proteomes" id="UP000887561"/>
    </source>
</evidence>
<dbReference type="Gene3D" id="1.10.287.70">
    <property type="match status" value="1"/>
</dbReference>
<evidence type="ECO:0000313" key="13">
    <source>
        <dbReference type="WBParaSite" id="scaffold6162_cov242.g10505"/>
    </source>
</evidence>
<evidence type="ECO:0000259" key="11">
    <source>
        <dbReference type="Pfam" id="PF07885"/>
    </source>
</evidence>
<organism evidence="12 13">
    <name type="scientific">Meloidogyne javanica</name>
    <name type="common">Root-knot nematode worm</name>
    <dbReference type="NCBI Taxonomy" id="6303"/>
    <lineage>
        <taxon>Eukaryota</taxon>
        <taxon>Metazoa</taxon>
        <taxon>Ecdysozoa</taxon>
        <taxon>Nematoda</taxon>
        <taxon>Chromadorea</taxon>
        <taxon>Rhabditida</taxon>
        <taxon>Tylenchina</taxon>
        <taxon>Tylenchomorpha</taxon>
        <taxon>Tylenchoidea</taxon>
        <taxon>Meloidogynidae</taxon>
        <taxon>Meloidogyninae</taxon>
        <taxon>Meloidogyne</taxon>
        <taxon>Meloidogyne incognita group</taxon>
    </lineage>
</organism>
<accession>A0A915N221</accession>
<dbReference type="GO" id="GO:0022841">
    <property type="term" value="F:potassium ion leak channel activity"/>
    <property type="evidence" value="ECO:0007669"/>
    <property type="project" value="TreeGrafter"/>
</dbReference>
<evidence type="ECO:0000256" key="7">
    <source>
        <dbReference type="ARBA" id="ARBA00023303"/>
    </source>
</evidence>
<evidence type="ECO:0000256" key="5">
    <source>
        <dbReference type="ARBA" id="ARBA00023065"/>
    </source>
</evidence>